<protein>
    <recommendedName>
        <fullName evidence="1">Reverse transcriptase domain-containing protein</fullName>
    </recommendedName>
</protein>
<dbReference type="InterPro" id="IPR051083">
    <property type="entry name" value="GrpII_Intron_Splice-Mob/Def"/>
</dbReference>
<accession>A0A9E8Z382</accession>
<dbReference type="SUPFAM" id="SSF56672">
    <property type="entry name" value="DNA/RNA polymerases"/>
    <property type="match status" value="1"/>
</dbReference>
<dbReference type="CDD" id="cd01651">
    <property type="entry name" value="RT_G2_intron"/>
    <property type="match status" value="1"/>
</dbReference>
<dbReference type="EMBL" id="ON390794">
    <property type="protein sequence ID" value="WAK85004.1"/>
    <property type="molecule type" value="Genomic_DNA"/>
</dbReference>
<name>A0A9E8Z382_9STRA</name>
<reference evidence="2" key="1">
    <citation type="submission" date="2022-04" db="EMBL/GenBank/DDBJ databases">
        <title>A new insight into Amicula, a genus of tiny marine littoral diatoms with the description of two new tropical species and the largest mitogenome known for a stramenopile.</title>
        <authorList>
            <person name="Gastineau R."/>
            <person name="Li C."/>
            <person name="Ashworth M.P."/>
            <person name="Witkowski A."/>
            <person name="Turmel M."/>
            <person name="Gorecka E."/>
            <person name="Frankovich T.A."/>
            <person name="Wachnicka A."/>
            <person name="Lobban C.S."/>
            <person name="Theriot E.C."/>
            <person name="Otis C."/>
            <person name="Dabek P."/>
            <person name="Binczewska A."/>
            <person name="Lemieux C."/>
        </authorList>
    </citation>
    <scope>NUCLEOTIDE SEQUENCE</scope>
    <source>
        <strain evidence="2">GU52X-4 cfCalB7</strain>
    </source>
</reference>
<keyword evidence="2" id="KW-0496">Mitochondrion</keyword>
<dbReference type="InterPro" id="IPR013597">
    <property type="entry name" value="Mat_intron_G2"/>
</dbReference>
<dbReference type="PANTHER" id="PTHR34047">
    <property type="entry name" value="NUCLEAR INTRON MATURASE 1, MITOCHONDRIAL-RELATED"/>
    <property type="match status" value="1"/>
</dbReference>
<dbReference type="PROSITE" id="PS50878">
    <property type="entry name" value="RT_POL"/>
    <property type="match status" value="1"/>
</dbReference>
<gene>
    <name evidence="2" type="primary">orf751</name>
</gene>
<sequence length="751" mass="87813">MSHYTNPTLKSNIFNKQNLEKIKSILKEYNVIITKLLIINLNRLNKRVTQQNLPNDLTRLQCLLIESFSMAVYAINSIKTTPGSKTAGSDSIRFKSKAEFLNDLQKERLIKTKYFFSTKSKKVKKDLPKIVEDNIAKDSKLAEQLATEYNLKLQLELIKKVNLKPIQKNYKPVSIKRIWISKSNNTARPIGIPSLRDRVLQKIIFFAILPIVEYQSDSNSFGFREDRSTHQAISIVANSLIRFSKINQPTKRSSYKKVSAETYKKSIGRKFTIKGGNIGGLRKSKRQYKKFYYVFSSKSHESKIKQYTPYTKYLNVDIVGCFDNISHKAILELTPIATKYLFLLKAWLKVSIVGPESIDSKKIIRFEPLSGIPQGSIIGPLVCNIVLDGLEQTLYKICLENPHYQLNAEQQKFAEQKIGIKNLKTKRETNITCVRYADDILVFGLSDWVIFKKIEKELVKFLQSRGLEIQKPTDNIKVFCPGNSFKYLGFKFCFPDYKRDSKKLNKGRFTKYKYDITSMCNHRYSEYHRSNPYIIIDSNKFAKIKMKARKLFVRSLASEPLNTIINKQNSLIRGICNYYSISRECRIQLDSLEPFFYKQMWKTVKKKFGSKPKKISFIKSEFIRENRFCHKRAIQLKPSDVKPYSSLNIFWTCPSQEFLNLNKYLDQKVVDEHNRKKRIGLSLNPLRYDTKFDKQELHDTWYTYWASRHIMPYLFRVVIPWFSKRTGPRTDYMECKGKYLEKIAKISGKSN</sequence>
<organism evidence="2">
    <name type="scientific">Amicula sp. isolate GU52X-4 cfCalB7</name>
    <dbReference type="NCBI Taxonomy" id="3003489"/>
    <lineage>
        <taxon>Eukaryota</taxon>
        <taxon>Sar</taxon>
        <taxon>Stramenopiles</taxon>
        <taxon>Ochrophyta</taxon>
        <taxon>Bacillariophyta</taxon>
        <taxon>Bacillariophyceae</taxon>
        <taxon>Bacillariophycidae</taxon>
        <taxon>Naviculales</taxon>
        <taxon>Naviculaceae</taxon>
        <taxon>Amicula</taxon>
    </lineage>
</organism>
<geneLocation type="mitochondrion" evidence="2"/>
<proteinExistence type="predicted"/>
<dbReference type="PANTHER" id="PTHR34047:SF8">
    <property type="entry name" value="PROTEIN YKFC"/>
    <property type="match status" value="1"/>
</dbReference>
<dbReference type="AlphaFoldDB" id="A0A9E8Z382"/>
<evidence type="ECO:0000259" key="1">
    <source>
        <dbReference type="PROSITE" id="PS50878"/>
    </source>
</evidence>
<feature type="domain" description="Reverse transcriptase" evidence="1">
    <location>
        <begin position="159"/>
        <end position="492"/>
    </location>
</feature>
<dbReference type="InterPro" id="IPR043502">
    <property type="entry name" value="DNA/RNA_pol_sf"/>
</dbReference>
<evidence type="ECO:0000313" key="2">
    <source>
        <dbReference type="EMBL" id="WAK85004.1"/>
    </source>
</evidence>
<dbReference type="InterPro" id="IPR000477">
    <property type="entry name" value="RT_dom"/>
</dbReference>
<dbReference type="Pfam" id="PF08388">
    <property type="entry name" value="GIIM"/>
    <property type="match status" value="1"/>
</dbReference>
<dbReference type="Pfam" id="PF00078">
    <property type="entry name" value="RVT_1"/>
    <property type="match status" value="1"/>
</dbReference>